<feature type="chain" id="PRO_5022684148" evidence="3">
    <location>
        <begin position="23"/>
        <end position="985"/>
    </location>
</feature>
<dbReference type="GO" id="GO:0005975">
    <property type="term" value="P:carbohydrate metabolic process"/>
    <property type="evidence" value="ECO:0007669"/>
    <property type="project" value="InterPro"/>
</dbReference>
<dbReference type="SUPFAM" id="SSF49899">
    <property type="entry name" value="Concanavalin A-like lectins/glucanases"/>
    <property type="match status" value="1"/>
</dbReference>
<dbReference type="Pfam" id="PF02018">
    <property type="entry name" value="CBM_4_9"/>
    <property type="match status" value="3"/>
</dbReference>
<evidence type="ECO:0000256" key="3">
    <source>
        <dbReference type="SAM" id="SignalP"/>
    </source>
</evidence>
<evidence type="ECO:0000259" key="4">
    <source>
        <dbReference type="PROSITE" id="PS51762"/>
    </source>
</evidence>
<dbReference type="InterPro" id="IPR000757">
    <property type="entry name" value="Beta-glucanase-like"/>
</dbReference>
<comment type="caution">
    <text evidence="5">The sequence shown here is derived from an EMBL/GenBank/DDBJ whole genome shotgun (WGS) entry which is preliminary data.</text>
</comment>
<dbReference type="RefSeq" id="WP_148979091.1">
    <property type="nucleotide sequence ID" value="NZ_JBNILM010000004.1"/>
</dbReference>
<reference evidence="5 6" key="1">
    <citation type="submission" date="2019-08" db="EMBL/GenBank/DDBJ databases">
        <title>Bacillus genomes from the desert of Cuatro Cienegas, Coahuila.</title>
        <authorList>
            <person name="Olmedo-Alvarez G."/>
        </authorList>
    </citation>
    <scope>NUCLEOTIDE SEQUENCE [LARGE SCALE GENOMIC DNA]</scope>
    <source>
        <strain evidence="5 6">CH98b_3T</strain>
    </source>
</reference>
<keyword evidence="2 5" id="KW-0378">Hydrolase</keyword>
<keyword evidence="3" id="KW-0732">Signal</keyword>
<dbReference type="CDD" id="cd08023">
    <property type="entry name" value="GH16_laminarinase_like"/>
    <property type="match status" value="1"/>
</dbReference>
<dbReference type="GO" id="GO:0004553">
    <property type="term" value="F:hydrolase activity, hydrolyzing O-glycosyl compounds"/>
    <property type="evidence" value="ECO:0007669"/>
    <property type="project" value="InterPro"/>
</dbReference>
<evidence type="ECO:0000313" key="6">
    <source>
        <dbReference type="Proteomes" id="UP000324517"/>
    </source>
</evidence>
<sequence>MLKKGFTVMLAACLLTTGYSHVYSNDDVGKGEGNQTMADGEKDWQLVWEDNFEGSGLDQEKWSYDTGNGFVQPDGSYVPGWGNEELQYYSEDNVTIEDGKLVLNGKREAVSDEHGEYGFTSGKIHTKGKFNQKYGKFEAKIKLPAGQGYWPAFWMMPEEDKYGGWAASGEIDIMEAAGGNLNKVGGAIHYGSQWPNNTYTADDYHFGEGSDITDYNVYSVEWEPGEIRWYVNGELFQTLNNWTSFNAENGTKYAYPAPFDQEFYLILNLAIGGWYGGGPDDSTEFPGQMEVDYVKVYELPEDQYREPVEPVFEKEELPEGSKEPVNGNYIYDTTFENGFTEIKDGTEAFDEEGWNFVHLNQFGGNGSASVEDGLAKIDITQAGSQPHSIQLIQNIPVGVGRTYKISFDAKAASNRNMNLKVSGGEERGWSLYSPNYEVVLTPELQSYEYTYQMQAESDAKARLEFNMGLNNSSVWIGNVKVEEIDAIDPYNEDAAKPPLRNGNHIYNGTFDQGRMDRMTYWDFITDGANAQAFVEEDTRALKVEVQENGATDSAVQLIQKGISIKSNNEYTLSFDASAVEGRDIQVAVLSKDGSVNYSGWETIALSTTGENKTFTFQPEDVDDSEAKLVFFLGGNAGSITLDNVSMFAKKLRADVLSFEEVFPLKNGKFNFGLEHWNSHVQGIYDGPSDASFEVVDGKAVTTVKNVGWNPWDVIFMQEGLQMKGENTYLVSFDASSTLARNIEVVLEDSSYSRALSEVISLTPEPTTHTFEVEINEDKQLGLKYLLGNVAGNEITDEEHQVVIDNVKVEVVGEREKLFPLKNGDLTNSIENWNLHVQGDHDDNSSKANVKAKDEHATVTIDNLGANPWDIMFFQENLELSSGRTYELQVETRSNHARNIEVVVDNGAPYYHRFFEDIVKIGPKPQNYQFEWEQPEDAQLGLKFLLGNMDGVSKKKHHIDFREVKLEAKGARAFLDQLEGTDTATE</sequence>
<evidence type="ECO:0000256" key="2">
    <source>
        <dbReference type="ARBA" id="ARBA00022801"/>
    </source>
</evidence>
<comment type="similarity">
    <text evidence="1">Belongs to the glycosyl hydrolase 16 family.</text>
</comment>
<dbReference type="PROSITE" id="PS51762">
    <property type="entry name" value="GH16_2"/>
    <property type="match status" value="1"/>
</dbReference>
<dbReference type="PANTHER" id="PTHR10963:SF55">
    <property type="entry name" value="GLYCOSIDE HYDROLASE FAMILY 16 PROTEIN"/>
    <property type="match status" value="1"/>
</dbReference>
<dbReference type="Gene3D" id="2.60.120.200">
    <property type="match status" value="1"/>
</dbReference>
<dbReference type="InterPro" id="IPR003305">
    <property type="entry name" value="CenC_carb-bd"/>
</dbReference>
<dbReference type="InterPro" id="IPR050546">
    <property type="entry name" value="Glycosyl_Hydrlase_16"/>
</dbReference>
<feature type="domain" description="GH16" evidence="4">
    <location>
        <begin position="64"/>
        <end position="302"/>
    </location>
</feature>
<accession>A0A5D4T8Y7</accession>
<gene>
    <name evidence="5" type="ORF">FZC75_09285</name>
</gene>
<dbReference type="Pfam" id="PF00722">
    <property type="entry name" value="Glyco_hydro_16"/>
    <property type="match status" value="1"/>
</dbReference>
<dbReference type="AlphaFoldDB" id="A0A5D4T8Y7"/>
<evidence type="ECO:0000313" key="5">
    <source>
        <dbReference type="EMBL" id="TYS72150.1"/>
    </source>
</evidence>
<dbReference type="OrthoDB" id="9809583at2"/>
<dbReference type="PANTHER" id="PTHR10963">
    <property type="entry name" value="GLYCOSYL HYDROLASE-RELATED"/>
    <property type="match status" value="1"/>
</dbReference>
<dbReference type="InterPro" id="IPR008979">
    <property type="entry name" value="Galactose-bd-like_sf"/>
</dbReference>
<proteinExistence type="inferred from homology"/>
<feature type="signal peptide" evidence="3">
    <location>
        <begin position="1"/>
        <end position="22"/>
    </location>
</feature>
<organism evidence="5 6">
    <name type="scientific">Sutcliffiella horikoshii</name>
    <dbReference type="NCBI Taxonomy" id="79883"/>
    <lineage>
        <taxon>Bacteria</taxon>
        <taxon>Bacillati</taxon>
        <taxon>Bacillota</taxon>
        <taxon>Bacilli</taxon>
        <taxon>Bacillales</taxon>
        <taxon>Bacillaceae</taxon>
        <taxon>Sutcliffiella</taxon>
    </lineage>
</organism>
<evidence type="ECO:0000256" key="1">
    <source>
        <dbReference type="ARBA" id="ARBA00006865"/>
    </source>
</evidence>
<dbReference type="Gene3D" id="2.60.120.260">
    <property type="entry name" value="Galactose-binding domain-like"/>
    <property type="match status" value="4"/>
</dbReference>
<name>A0A5D4T8Y7_9BACI</name>
<dbReference type="EMBL" id="VTET01000004">
    <property type="protein sequence ID" value="TYS72150.1"/>
    <property type="molecule type" value="Genomic_DNA"/>
</dbReference>
<dbReference type="SUPFAM" id="SSF49785">
    <property type="entry name" value="Galactose-binding domain-like"/>
    <property type="match status" value="4"/>
</dbReference>
<dbReference type="Proteomes" id="UP000324517">
    <property type="component" value="Unassembled WGS sequence"/>
</dbReference>
<protein>
    <submittedName>
        <fullName evidence="5">Family 16 glycosylhydrolase</fullName>
    </submittedName>
</protein>
<dbReference type="InterPro" id="IPR013320">
    <property type="entry name" value="ConA-like_dom_sf"/>
</dbReference>